<dbReference type="PROSITE" id="PS51257">
    <property type="entry name" value="PROKAR_LIPOPROTEIN"/>
    <property type="match status" value="1"/>
</dbReference>
<reference evidence="3" key="1">
    <citation type="journal article" date="2019" name="Int. J. Syst. Evol. Microbiol.">
        <title>The Global Catalogue of Microorganisms (GCM) 10K type strain sequencing project: providing services to taxonomists for standard genome sequencing and annotation.</title>
        <authorList>
            <consortium name="The Broad Institute Genomics Platform"/>
            <consortium name="The Broad Institute Genome Sequencing Center for Infectious Disease"/>
            <person name="Wu L."/>
            <person name="Ma J."/>
        </authorList>
    </citation>
    <scope>NUCLEOTIDE SEQUENCE [LARGE SCALE GENOMIC DNA]</scope>
    <source>
        <strain evidence="3">KCTC 33575</strain>
    </source>
</reference>
<comment type="caution">
    <text evidence="2">The sequence shown here is derived from an EMBL/GenBank/DDBJ whole genome shotgun (WGS) entry which is preliminary data.</text>
</comment>
<sequence length="329" mass="34646">MQNKGLFKLFLISMLVLIIAACGNEDSSGDGEVADESEDPDMIQIATGGTSGVYYPLGGEIATIITNNTDVGADAISSNGSAENVMSIENGDVEMALLQTDIASYAVDGENSFEEPVEHLYAVGSLHPETIQIVTTEGSGIESVEDLAGKNVSVGAPGSGTYINAEQILEVHDMTIDDINAQNLDFSESTGGIQDGNIDAAFITAGVPTGAVEGLSATSDIQIVPIAGDKVDELVEAYPFYAPFTVESGTYGLSEDVETVAVFAMIAASDALSEDLVYEITKQIYENAEGMAHEKAQFISLDRVDEGISIDFHPGALRYFEEEGIEVGN</sequence>
<dbReference type="SUPFAM" id="SSF53850">
    <property type="entry name" value="Periplasmic binding protein-like II"/>
    <property type="match status" value="1"/>
</dbReference>
<dbReference type="PANTHER" id="PTHR42941:SF1">
    <property type="entry name" value="SLL1037 PROTEIN"/>
    <property type="match status" value="1"/>
</dbReference>
<organism evidence="2 3">
    <name type="scientific">Corticicoccus populi</name>
    <dbReference type="NCBI Taxonomy" id="1812821"/>
    <lineage>
        <taxon>Bacteria</taxon>
        <taxon>Bacillati</taxon>
        <taxon>Bacillota</taxon>
        <taxon>Bacilli</taxon>
        <taxon>Bacillales</taxon>
        <taxon>Staphylococcaceae</taxon>
        <taxon>Corticicoccus</taxon>
    </lineage>
</organism>
<protein>
    <submittedName>
        <fullName evidence="2">TAXI family TRAP transporter solute-binding subunit</fullName>
    </submittedName>
</protein>
<dbReference type="Gene3D" id="3.40.190.10">
    <property type="entry name" value="Periplasmic binding protein-like II"/>
    <property type="match status" value="2"/>
</dbReference>
<name>A0ABW5WY03_9STAP</name>
<dbReference type="Proteomes" id="UP001597519">
    <property type="component" value="Unassembled WGS sequence"/>
</dbReference>
<feature type="chain" id="PRO_5045065153" evidence="1">
    <location>
        <begin position="24"/>
        <end position="329"/>
    </location>
</feature>
<proteinExistence type="predicted"/>
<feature type="signal peptide" evidence="1">
    <location>
        <begin position="1"/>
        <end position="23"/>
    </location>
</feature>
<evidence type="ECO:0000313" key="2">
    <source>
        <dbReference type="EMBL" id="MFD2830974.1"/>
    </source>
</evidence>
<dbReference type="PANTHER" id="PTHR42941">
    <property type="entry name" value="SLL1037 PROTEIN"/>
    <property type="match status" value="1"/>
</dbReference>
<evidence type="ECO:0000256" key="1">
    <source>
        <dbReference type="SAM" id="SignalP"/>
    </source>
</evidence>
<dbReference type="RefSeq" id="WP_377774514.1">
    <property type="nucleotide sequence ID" value="NZ_JBHUOQ010000004.1"/>
</dbReference>
<dbReference type="CDD" id="cd13567">
    <property type="entry name" value="PBP2_TtGluBP"/>
    <property type="match status" value="1"/>
</dbReference>
<keyword evidence="3" id="KW-1185">Reference proteome</keyword>
<accession>A0ABW5WY03</accession>
<dbReference type="NCBIfam" id="TIGR02122">
    <property type="entry name" value="TRAP_TAXI"/>
    <property type="match status" value="1"/>
</dbReference>
<keyword evidence="1" id="KW-0732">Signal</keyword>
<dbReference type="EMBL" id="JBHUOQ010000004">
    <property type="protein sequence ID" value="MFD2830974.1"/>
    <property type="molecule type" value="Genomic_DNA"/>
</dbReference>
<gene>
    <name evidence="2" type="ORF">ACFSX4_10915</name>
</gene>
<dbReference type="InterPro" id="IPR011852">
    <property type="entry name" value="TRAP_TAXI"/>
</dbReference>
<dbReference type="Pfam" id="PF16868">
    <property type="entry name" value="NMT1_3"/>
    <property type="match status" value="1"/>
</dbReference>
<evidence type="ECO:0000313" key="3">
    <source>
        <dbReference type="Proteomes" id="UP001597519"/>
    </source>
</evidence>